<comment type="caution">
    <text evidence="7">The sequence shown here is derived from an EMBL/GenBank/DDBJ whole genome shotgun (WGS) entry which is preliminary data.</text>
</comment>
<dbReference type="SUPFAM" id="SSF46689">
    <property type="entry name" value="Homeodomain-like"/>
    <property type="match status" value="1"/>
</dbReference>
<protein>
    <recommendedName>
        <fullName evidence="6">HTH tetR-type domain-containing protein</fullName>
    </recommendedName>
</protein>
<evidence type="ECO:0000256" key="5">
    <source>
        <dbReference type="PROSITE-ProRule" id="PRU00335"/>
    </source>
</evidence>
<evidence type="ECO:0000259" key="6">
    <source>
        <dbReference type="PROSITE" id="PS50977"/>
    </source>
</evidence>
<gene>
    <name evidence="7" type="ORF">Xhom_02378</name>
</gene>
<dbReference type="PROSITE" id="PS50977">
    <property type="entry name" value="HTH_TETR_2"/>
    <property type="match status" value="1"/>
</dbReference>
<feature type="domain" description="HTH tetR-type" evidence="6">
    <location>
        <begin position="35"/>
        <end position="95"/>
    </location>
</feature>
<sequence>MGAIVQTYMNVCKSPSVKNKVYGTKMARKTKQQAKKTRQQIIEAAIKTFSERGVSATSLADIAIAAGVTRGAIYWHFKNKTDLLSVVCKMPEYKIDELEKEYQTKYPNNPLIALRSLLIFILGMMINDVQHRALMEIFFHKCEFVGETSSLAEQLRETCISDYIKIEKMLTACIQSGELPYDLDLRRSAIMLRALMTGLMENWSFSPDSFNIQEQSAHLVDSFIDTLRYSHHLRCNSIICK</sequence>
<proteinExistence type="predicted"/>
<dbReference type="GO" id="GO:0045892">
    <property type="term" value="P:negative regulation of DNA-templated transcription"/>
    <property type="evidence" value="ECO:0007669"/>
    <property type="project" value="UniProtKB-ARBA"/>
</dbReference>
<dbReference type="AlphaFoldDB" id="A0A2G0Q8S1"/>
<dbReference type="EMBL" id="NJAI01000003">
    <property type="protein sequence ID" value="PHM55630.1"/>
    <property type="molecule type" value="Genomic_DNA"/>
</dbReference>
<reference evidence="7 8" key="1">
    <citation type="journal article" date="2017" name="Nat. Microbiol.">
        <title>Natural product diversity associated with the nematode symbionts Photorhabdus and Xenorhabdus.</title>
        <authorList>
            <person name="Tobias N.J."/>
            <person name="Wolff H."/>
            <person name="Djahanschiri B."/>
            <person name="Grundmann F."/>
            <person name="Kronenwerth M."/>
            <person name="Shi Y.M."/>
            <person name="Simonyi S."/>
            <person name="Grun P."/>
            <person name="Shapiro-Ilan D."/>
            <person name="Pidot S.J."/>
            <person name="Stinear T.P."/>
            <person name="Ebersberger I."/>
            <person name="Bode H.B."/>
        </authorList>
    </citation>
    <scope>NUCLEOTIDE SEQUENCE [LARGE SCALE GENOMIC DNA]</scope>
    <source>
        <strain evidence="7 8">DSM 17903</strain>
    </source>
</reference>
<dbReference type="GO" id="GO:0003677">
    <property type="term" value="F:DNA binding"/>
    <property type="evidence" value="ECO:0007669"/>
    <property type="project" value="UniProtKB-UniRule"/>
</dbReference>
<organism evidence="7 8">
    <name type="scientific">Xenorhabdus hominickii</name>
    <dbReference type="NCBI Taxonomy" id="351679"/>
    <lineage>
        <taxon>Bacteria</taxon>
        <taxon>Pseudomonadati</taxon>
        <taxon>Pseudomonadota</taxon>
        <taxon>Gammaproteobacteria</taxon>
        <taxon>Enterobacterales</taxon>
        <taxon>Morganellaceae</taxon>
        <taxon>Xenorhabdus</taxon>
    </lineage>
</organism>
<feature type="DNA-binding region" description="H-T-H motif" evidence="5">
    <location>
        <begin position="58"/>
        <end position="77"/>
    </location>
</feature>
<dbReference type="Pfam" id="PF08361">
    <property type="entry name" value="TetR_C_2"/>
    <property type="match status" value="1"/>
</dbReference>
<dbReference type="STRING" id="351679.A9255_11400"/>
<dbReference type="PANTHER" id="PTHR43479:SF11">
    <property type="entry name" value="ACREF_ENVCD OPERON REPRESSOR-RELATED"/>
    <property type="match status" value="1"/>
</dbReference>
<dbReference type="InterPro" id="IPR050624">
    <property type="entry name" value="HTH-type_Tx_Regulator"/>
</dbReference>
<dbReference type="InterPro" id="IPR001647">
    <property type="entry name" value="HTH_TetR"/>
</dbReference>
<dbReference type="GO" id="GO:0009410">
    <property type="term" value="P:response to xenobiotic stimulus"/>
    <property type="evidence" value="ECO:0007669"/>
    <property type="project" value="UniProtKB-ARBA"/>
</dbReference>
<evidence type="ECO:0000313" key="7">
    <source>
        <dbReference type="EMBL" id="PHM55630.1"/>
    </source>
</evidence>
<evidence type="ECO:0000256" key="3">
    <source>
        <dbReference type="ARBA" id="ARBA00023125"/>
    </source>
</evidence>
<accession>A0A2G0Q8S1</accession>
<name>A0A2G0Q8S1_XENHO</name>
<dbReference type="PROSITE" id="PS01081">
    <property type="entry name" value="HTH_TETR_1"/>
    <property type="match status" value="1"/>
</dbReference>
<dbReference type="Proteomes" id="UP000225433">
    <property type="component" value="Unassembled WGS sequence"/>
</dbReference>
<keyword evidence="2" id="KW-0805">Transcription regulation</keyword>
<dbReference type="SUPFAM" id="SSF48498">
    <property type="entry name" value="Tetracyclin repressor-like, C-terminal domain"/>
    <property type="match status" value="1"/>
</dbReference>
<dbReference type="PRINTS" id="PR00455">
    <property type="entry name" value="HTHTETR"/>
</dbReference>
<dbReference type="InterPro" id="IPR013572">
    <property type="entry name" value="Tscrpt_reg_MAATS_C"/>
</dbReference>
<dbReference type="Pfam" id="PF00440">
    <property type="entry name" value="TetR_N"/>
    <property type="match status" value="1"/>
</dbReference>
<dbReference type="InterPro" id="IPR009057">
    <property type="entry name" value="Homeodomain-like_sf"/>
</dbReference>
<dbReference type="FunFam" id="1.10.357.10:FF:000003">
    <property type="entry name" value="HTH-type transcriptional regulator AcrR"/>
    <property type="match status" value="1"/>
</dbReference>
<dbReference type="Gene3D" id="1.10.357.10">
    <property type="entry name" value="Tetracycline Repressor, domain 2"/>
    <property type="match status" value="1"/>
</dbReference>
<keyword evidence="4" id="KW-0804">Transcription</keyword>
<dbReference type="NCBIfam" id="NF007949">
    <property type="entry name" value="PRK10668.1"/>
    <property type="match status" value="1"/>
</dbReference>
<evidence type="ECO:0000256" key="2">
    <source>
        <dbReference type="ARBA" id="ARBA00023015"/>
    </source>
</evidence>
<dbReference type="GO" id="GO:0003700">
    <property type="term" value="F:DNA-binding transcription factor activity"/>
    <property type="evidence" value="ECO:0007669"/>
    <property type="project" value="UniProtKB-ARBA"/>
</dbReference>
<evidence type="ECO:0000256" key="4">
    <source>
        <dbReference type="ARBA" id="ARBA00023163"/>
    </source>
</evidence>
<evidence type="ECO:0000256" key="1">
    <source>
        <dbReference type="ARBA" id="ARBA00022491"/>
    </source>
</evidence>
<keyword evidence="3 5" id="KW-0238">DNA-binding</keyword>
<dbReference type="PANTHER" id="PTHR43479">
    <property type="entry name" value="ACREF/ENVCD OPERON REPRESSOR-RELATED"/>
    <property type="match status" value="1"/>
</dbReference>
<dbReference type="InterPro" id="IPR036271">
    <property type="entry name" value="Tet_transcr_reg_TetR-rel_C_sf"/>
</dbReference>
<dbReference type="InterPro" id="IPR023772">
    <property type="entry name" value="DNA-bd_HTH_TetR-type_CS"/>
</dbReference>
<keyword evidence="1" id="KW-0678">Repressor</keyword>
<evidence type="ECO:0000313" key="8">
    <source>
        <dbReference type="Proteomes" id="UP000225433"/>
    </source>
</evidence>